<evidence type="ECO:0000259" key="11">
    <source>
        <dbReference type="Pfam" id="PF02870"/>
    </source>
</evidence>
<evidence type="ECO:0000256" key="4">
    <source>
        <dbReference type="ARBA" id="ARBA00022603"/>
    </source>
</evidence>
<organism evidence="12 13">
    <name type="scientific">Anditalea andensis</name>
    <dbReference type="NCBI Taxonomy" id="1048983"/>
    <lineage>
        <taxon>Bacteria</taxon>
        <taxon>Pseudomonadati</taxon>
        <taxon>Bacteroidota</taxon>
        <taxon>Cytophagia</taxon>
        <taxon>Cytophagales</taxon>
        <taxon>Cytophagaceae</taxon>
        <taxon>Anditalea</taxon>
    </lineage>
</organism>
<gene>
    <name evidence="12" type="ORF">EL17_16930</name>
</gene>
<keyword evidence="3 9" id="KW-0963">Cytoplasm</keyword>
<comment type="subcellular location">
    <subcellularLocation>
        <location evidence="9">Cytoplasm</location>
    </subcellularLocation>
</comment>
<feature type="active site" description="Nucleophile; methyl group acceptor" evidence="9">
    <location>
        <position position="122"/>
    </location>
</feature>
<evidence type="ECO:0000256" key="6">
    <source>
        <dbReference type="ARBA" id="ARBA00022763"/>
    </source>
</evidence>
<evidence type="ECO:0000256" key="7">
    <source>
        <dbReference type="ARBA" id="ARBA00023204"/>
    </source>
</evidence>
<keyword evidence="6 9" id="KW-0227">DNA damage</keyword>
<evidence type="ECO:0000256" key="1">
    <source>
        <dbReference type="ARBA" id="ARBA00001286"/>
    </source>
</evidence>
<dbReference type="SUPFAM" id="SSF46767">
    <property type="entry name" value="Methylated DNA-protein cysteine methyltransferase, C-terminal domain"/>
    <property type="match status" value="1"/>
</dbReference>
<dbReference type="InterPro" id="IPR036217">
    <property type="entry name" value="MethylDNA_cys_MeTrfase_DNAb"/>
</dbReference>
<dbReference type="InterPro" id="IPR008332">
    <property type="entry name" value="MethylG_MeTrfase_N"/>
</dbReference>
<dbReference type="HAMAP" id="MF_00772">
    <property type="entry name" value="OGT"/>
    <property type="match status" value="1"/>
</dbReference>
<dbReference type="SUPFAM" id="SSF53155">
    <property type="entry name" value="Methylated DNA-protein cysteine methyltransferase domain"/>
    <property type="match status" value="1"/>
</dbReference>
<dbReference type="OrthoDB" id="9802228at2"/>
<dbReference type="GO" id="GO:0003908">
    <property type="term" value="F:methylated-DNA-[protein]-cysteine S-methyltransferase activity"/>
    <property type="evidence" value="ECO:0007669"/>
    <property type="project" value="UniProtKB-UniRule"/>
</dbReference>
<dbReference type="PROSITE" id="PS00374">
    <property type="entry name" value="MGMT"/>
    <property type="match status" value="1"/>
</dbReference>
<keyword evidence="7 9" id="KW-0234">DNA repair</keyword>
<dbReference type="Pfam" id="PF02870">
    <property type="entry name" value="Methyltransf_1N"/>
    <property type="match status" value="1"/>
</dbReference>
<evidence type="ECO:0000256" key="3">
    <source>
        <dbReference type="ARBA" id="ARBA00022490"/>
    </source>
</evidence>
<dbReference type="FunFam" id="1.10.10.10:FF:000214">
    <property type="entry name" value="Methylated-DNA--protein-cysteine methyltransferase"/>
    <property type="match status" value="1"/>
</dbReference>
<dbReference type="Gene3D" id="3.30.160.70">
    <property type="entry name" value="Methylated DNA-protein cysteine methyltransferase domain"/>
    <property type="match status" value="1"/>
</dbReference>
<evidence type="ECO:0000313" key="13">
    <source>
        <dbReference type="Proteomes" id="UP000027821"/>
    </source>
</evidence>
<comment type="function">
    <text evidence="9">Involved in the cellular defense against the biological effects of O6-methylguanine (O6-MeG) and O4-methylthymine (O4-MeT) in DNA. Repairs the methylated nucleobase in DNA by stoichiometrically transferring the methyl group to a cysteine residue in the enzyme. This is a suicide reaction: the enzyme is irreversibly inactivated.</text>
</comment>
<dbReference type="eggNOG" id="COG0350">
    <property type="taxonomic scope" value="Bacteria"/>
</dbReference>
<comment type="miscellaneous">
    <text evidence="9">This enzyme catalyzes only one turnover and therefore is not strictly catalytic. According to one definition, an enzyme is a biocatalyst that acts repeatedly and over many reaction cycles.</text>
</comment>
<evidence type="ECO:0000256" key="8">
    <source>
        <dbReference type="ARBA" id="ARBA00049348"/>
    </source>
</evidence>
<accession>A0A074LF59</accession>
<comment type="caution">
    <text evidence="12">The sequence shown here is derived from an EMBL/GenBank/DDBJ whole genome shotgun (WGS) entry which is preliminary data.</text>
</comment>
<sequence length="162" mass="18043">MMVELMIMESPLGNIKLIAEDDYLLSLQFTEEEITLNPPSPFLLNVKEQLELYFEGKLKLFDIPVGLIGSTFQQKVWMEANKVPFGETTSYHTIAHSLDKPKAVRAVGAANGANPILIVIPCHRIIAKSGQLTGYAGGLWRKLKLLQLEARDQPGNQYSLGF</sequence>
<dbReference type="Proteomes" id="UP000027821">
    <property type="component" value="Unassembled WGS sequence"/>
</dbReference>
<evidence type="ECO:0000256" key="2">
    <source>
        <dbReference type="ARBA" id="ARBA00008711"/>
    </source>
</evidence>
<dbReference type="NCBIfam" id="TIGR00589">
    <property type="entry name" value="ogt"/>
    <property type="match status" value="1"/>
</dbReference>
<dbReference type="GO" id="GO:0005737">
    <property type="term" value="C:cytoplasm"/>
    <property type="evidence" value="ECO:0007669"/>
    <property type="project" value="UniProtKB-SubCell"/>
</dbReference>
<feature type="domain" description="Methylguanine DNA methyltransferase ribonuclease-like" evidence="11">
    <location>
        <begin position="8"/>
        <end position="65"/>
    </location>
</feature>
<dbReference type="InterPro" id="IPR023546">
    <property type="entry name" value="MGMT"/>
</dbReference>
<keyword evidence="5 9" id="KW-0808">Transferase</keyword>
<evidence type="ECO:0000256" key="5">
    <source>
        <dbReference type="ARBA" id="ARBA00022679"/>
    </source>
</evidence>
<dbReference type="InterPro" id="IPR036388">
    <property type="entry name" value="WH-like_DNA-bd_sf"/>
</dbReference>
<dbReference type="PANTHER" id="PTHR10815">
    <property type="entry name" value="METHYLATED-DNA--PROTEIN-CYSTEINE METHYLTRANSFERASE"/>
    <property type="match status" value="1"/>
</dbReference>
<keyword evidence="4 9" id="KW-0489">Methyltransferase</keyword>
<name>A0A074LF59_9BACT</name>
<protein>
    <recommendedName>
        <fullName evidence="9">Methylated-DNA--protein-cysteine methyltransferase</fullName>
        <ecNumber evidence="9">2.1.1.63</ecNumber>
    </recommendedName>
    <alternativeName>
        <fullName evidence="9">6-O-methylguanine-DNA methyltransferase</fullName>
        <shortName evidence="9">MGMT</shortName>
    </alternativeName>
    <alternativeName>
        <fullName evidence="9">O-6-methylguanine-DNA-alkyltransferase</fullName>
    </alternativeName>
</protein>
<evidence type="ECO:0000259" key="10">
    <source>
        <dbReference type="Pfam" id="PF01035"/>
    </source>
</evidence>
<dbReference type="InterPro" id="IPR036631">
    <property type="entry name" value="MGMT_N_sf"/>
</dbReference>
<comment type="catalytic activity">
    <reaction evidence="8 9">
        <text>a 6-O-methyl-2'-deoxyguanosine in DNA + L-cysteinyl-[protein] = S-methyl-L-cysteinyl-[protein] + a 2'-deoxyguanosine in DNA</text>
        <dbReference type="Rhea" id="RHEA:24000"/>
        <dbReference type="Rhea" id="RHEA-COMP:10131"/>
        <dbReference type="Rhea" id="RHEA-COMP:10132"/>
        <dbReference type="Rhea" id="RHEA-COMP:11367"/>
        <dbReference type="Rhea" id="RHEA-COMP:11368"/>
        <dbReference type="ChEBI" id="CHEBI:29950"/>
        <dbReference type="ChEBI" id="CHEBI:82612"/>
        <dbReference type="ChEBI" id="CHEBI:85445"/>
        <dbReference type="ChEBI" id="CHEBI:85448"/>
        <dbReference type="EC" id="2.1.1.63"/>
    </reaction>
</comment>
<dbReference type="Pfam" id="PF01035">
    <property type="entry name" value="DNA_binding_1"/>
    <property type="match status" value="1"/>
</dbReference>
<feature type="domain" description="Methylated-DNA-[protein]-cysteine S-methyltransferase DNA binding" evidence="10">
    <location>
        <begin position="72"/>
        <end position="150"/>
    </location>
</feature>
<dbReference type="Gene3D" id="1.10.10.10">
    <property type="entry name" value="Winged helix-like DNA-binding domain superfamily/Winged helix DNA-binding domain"/>
    <property type="match status" value="1"/>
</dbReference>
<evidence type="ECO:0000256" key="9">
    <source>
        <dbReference type="HAMAP-Rule" id="MF_00772"/>
    </source>
</evidence>
<dbReference type="EMBL" id="JMIH01000024">
    <property type="protein sequence ID" value="KEO72427.1"/>
    <property type="molecule type" value="Genomic_DNA"/>
</dbReference>
<dbReference type="EC" id="2.1.1.63" evidence="9"/>
<dbReference type="InterPro" id="IPR001497">
    <property type="entry name" value="MethylDNA_cys_MeTrfase_AS"/>
</dbReference>
<comment type="catalytic activity">
    <reaction evidence="1 9">
        <text>a 4-O-methyl-thymidine in DNA + L-cysteinyl-[protein] = a thymidine in DNA + S-methyl-L-cysteinyl-[protein]</text>
        <dbReference type="Rhea" id="RHEA:53428"/>
        <dbReference type="Rhea" id="RHEA-COMP:10131"/>
        <dbReference type="Rhea" id="RHEA-COMP:10132"/>
        <dbReference type="Rhea" id="RHEA-COMP:13555"/>
        <dbReference type="Rhea" id="RHEA-COMP:13556"/>
        <dbReference type="ChEBI" id="CHEBI:29950"/>
        <dbReference type="ChEBI" id="CHEBI:82612"/>
        <dbReference type="ChEBI" id="CHEBI:137386"/>
        <dbReference type="ChEBI" id="CHEBI:137387"/>
        <dbReference type="EC" id="2.1.1.63"/>
    </reaction>
</comment>
<dbReference type="STRING" id="1048983.EL17_16930"/>
<comment type="similarity">
    <text evidence="2 9">Belongs to the MGMT family.</text>
</comment>
<dbReference type="GO" id="GO:0006307">
    <property type="term" value="P:DNA alkylation repair"/>
    <property type="evidence" value="ECO:0007669"/>
    <property type="project" value="UniProtKB-UniRule"/>
</dbReference>
<dbReference type="PANTHER" id="PTHR10815:SF5">
    <property type="entry name" value="METHYLATED-DNA--PROTEIN-CYSTEINE METHYLTRANSFERASE"/>
    <property type="match status" value="1"/>
</dbReference>
<proteinExistence type="inferred from homology"/>
<dbReference type="InterPro" id="IPR014048">
    <property type="entry name" value="MethylDNA_cys_MeTrfase_DNA-bd"/>
</dbReference>
<dbReference type="AlphaFoldDB" id="A0A074LF59"/>
<evidence type="ECO:0000313" key="12">
    <source>
        <dbReference type="EMBL" id="KEO72427.1"/>
    </source>
</evidence>
<keyword evidence="13" id="KW-1185">Reference proteome</keyword>
<reference evidence="12 13" key="1">
    <citation type="submission" date="2014-04" db="EMBL/GenBank/DDBJ databases">
        <title>Characterization and application of a salt tolerant electro-active bacterium.</title>
        <authorList>
            <person name="Yang L."/>
            <person name="Wei S."/>
            <person name="Tay Q.X.M."/>
        </authorList>
    </citation>
    <scope>NUCLEOTIDE SEQUENCE [LARGE SCALE GENOMIC DNA]</scope>
    <source>
        <strain evidence="12 13">LY1</strain>
    </source>
</reference>
<dbReference type="CDD" id="cd06445">
    <property type="entry name" value="ATase"/>
    <property type="match status" value="1"/>
</dbReference>
<dbReference type="GO" id="GO:0032259">
    <property type="term" value="P:methylation"/>
    <property type="evidence" value="ECO:0007669"/>
    <property type="project" value="UniProtKB-KW"/>
</dbReference>